<evidence type="ECO:0000313" key="2">
    <source>
        <dbReference type="EMBL" id="KAK2961555.1"/>
    </source>
</evidence>
<feature type="compositionally biased region" description="Polar residues" evidence="1">
    <location>
        <begin position="376"/>
        <end position="389"/>
    </location>
</feature>
<comment type="caution">
    <text evidence="2">The sequence shown here is derived from an EMBL/GenBank/DDBJ whole genome shotgun (WGS) entry which is preliminary data.</text>
</comment>
<dbReference type="EMBL" id="JARBJD010000015">
    <property type="protein sequence ID" value="KAK2961555.1"/>
    <property type="molecule type" value="Genomic_DNA"/>
</dbReference>
<feature type="region of interest" description="Disordered" evidence="1">
    <location>
        <begin position="357"/>
        <end position="389"/>
    </location>
</feature>
<dbReference type="Proteomes" id="UP001281761">
    <property type="component" value="Unassembled WGS sequence"/>
</dbReference>
<feature type="compositionally biased region" description="Basic and acidic residues" evidence="1">
    <location>
        <begin position="321"/>
        <end position="332"/>
    </location>
</feature>
<reference evidence="2 3" key="1">
    <citation type="journal article" date="2022" name="bioRxiv">
        <title>Genomics of Preaxostyla Flagellates Illuminates Evolutionary Transitions and the Path Towards Mitochondrial Loss.</title>
        <authorList>
            <person name="Novak L.V.F."/>
            <person name="Treitli S.C."/>
            <person name="Pyrih J."/>
            <person name="Halakuc P."/>
            <person name="Pipaliya S.V."/>
            <person name="Vacek V."/>
            <person name="Brzon O."/>
            <person name="Soukal P."/>
            <person name="Eme L."/>
            <person name="Dacks J.B."/>
            <person name="Karnkowska A."/>
            <person name="Elias M."/>
            <person name="Hampl V."/>
        </authorList>
    </citation>
    <scope>NUCLEOTIDE SEQUENCE [LARGE SCALE GENOMIC DNA]</scope>
    <source>
        <strain evidence="2">NAU3</strain>
        <tissue evidence="2">Gut</tissue>
    </source>
</reference>
<protein>
    <submittedName>
        <fullName evidence="2">Uncharacterized protein</fullName>
    </submittedName>
</protein>
<gene>
    <name evidence="2" type="ORF">BLNAU_3353</name>
</gene>
<sequence length="489" mass="55505">MIATLSFTALTHCSQIDAVHRPHSSLRRTQTPNLVSTVDDEIRRDGNLETETILRKGTSKEDVTIWEQAKSSIFPRPFVELSQELTHPSTALPSLSFSQFSTDRMVHLALVKADLIPQLIITFNPQSLSFTEAVDVHTCLMKIIANPVRLSTPYALRKLAIQDGNEQQAVHKTVLKQVLAPSEQYICHLCANRNSIIEGDQSIYFLELLANILEICPYYQPTMDFVLHLPVFITIPSCLTFFENGSSIWYFLYQMNNAQREWNKQGGEERQKWKTVRGMLRMEGFEDMIEEKLRTVRNLEIGRNIITKSMEWNNLQGMNLPDHDTTPDDRLSLRSSPTPNPTALDGRTRLLLADLSGSSTVNQSDAQRIRTPTPPTSSRQIGNTRTPRNLSFSALNHLPPLFLNAARTRSSGHPQLTILPPLSSSFLSDGVVSLLAVSFHGAKQWHAHNGCQNHPVTPLCRRLKRLLYICRHLKEYPFSFRTRIDDQKT</sequence>
<feature type="region of interest" description="Disordered" evidence="1">
    <location>
        <begin position="317"/>
        <end position="345"/>
    </location>
</feature>
<evidence type="ECO:0000313" key="3">
    <source>
        <dbReference type="Proteomes" id="UP001281761"/>
    </source>
</evidence>
<name>A0ABQ9YCR7_9EUKA</name>
<feature type="compositionally biased region" description="Polar residues" evidence="1">
    <location>
        <begin position="357"/>
        <end position="366"/>
    </location>
</feature>
<evidence type="ECO:0000256" key="1">
    <source>
        <dbReference type="SAM" id="MobiDB-lite"/>
    </source>
</evidence>
<proteinExistence type="predicted"/>
<accession>A0ABQ9YCR7</accession>
<organism evidence="2 3">
    <name type="scientific">Blattamonas nauphoetae</name>
    <dbReference type="NCBI Taxonomy" id="2049346"/>
    <lineage>
        <taxon>Eukaryota</taxon>
        <taxon>Metamonada</taxon>
        <taxon>Preaxostyla</taxon>
        <taxon>Oxymonadida</taxon>
        <taxon>Blattamonas</taxon>
    </lineage>
</organism>
<keyword evidence="3" id="KW-1185">Reference proteome</keyword>